<dbReference type="Pfam" id="PF00144">
    <property type="entry name" value="Beta-lactamase"/>
    <property type="match status" value="1"/>
</dbReference>
<dbReference type="RefSeq" id="WP_115366941.1">
    <property type="nucleotide sequence ID" value="NZ_QBKA01000002.1"/>
</dbReference>
<protein>
    <recommendedName>
        <fullName evidence="1">Beta-lactamase-related domain-containing protein</fullName>
    </recommendedName>
</protein>
<dbReference type="PANTHER" id="PTHR46825:SF9">
    <property type="entry name" value="BETA-LACTAMASE-RELATED DOMAIN-CONTAINING PROTEIN"/>
    <property type="match status" value="1"/>
</dbReference>
<dbReference type="Proteomes" id="UP000253727">
    <property type="component" value="Unassembled WGS sequence"/>
</dbReference>
<accession>A0A369QCA6</accession>
<feature type="domain" description="Beta-lactamase-related" evidence="1">
    <location>
        <begin position="21"/>
        <end position="320"/>
    </location>
</feature>
<evidence type="ECO:0000259" key="1">
    <source>
        <dbReference type="Pfam" id="PF00144"/>
    </source>
</evidence>
<dbReference type="SUPFAM" id="SSF56601">
    <property type="entry name" value="beta-lactamase/transpeptidase-like"/>
    <property type="match status" value="1"/>
</dbReference>
<dbReference type="InterPro" id="IPR012338">
    <property type="entry name" value="Beta-lactam/transpept-like"/>
</dbReference>
<evidence type="ECO:0000313" key="2">
    <source>
        <dbReference type="EMBL" id="RDC60867.1"/>
    </source>
</evidence>
<evidence type="ECO:0000313" key="3">
    <source>
        <dbReference type="Proteomes" id="UP000253727"/>
    </source>
</evidence>
<dbReference type="Gene3D" id="3.40.710.10">
    <property type="entry name" value="DD-peptidase/beta-lactamase superfamily"/>
    <property type="match status" value="1"/>
</dbReference>
<proteinExistence type="predicted"/>
<dbReference type="EMBL" id="QBKA01000002">
    <property type="protein sequence ID" value="RDC60867.1"/>
    <property type="molecule type" value="Genomic_DNA"/>
</dbReference>
<dbReference type="OrthoDB" id="9804448at2"/>
<dbReference type="AlphaFoldDB" id="A0A369QCA6"/>
<name>A0A369QCA6_9SPHN</name>
<reference evidence="2 3" key="1">
    <citation type="submission" date="2018-04" db="EMBL/GenBank/DDBJ databases">
        <title>Altererythrobacter sp. HME9302 genome sequencing and assembly.</title>
        <authorList>
            <person name="Kang H."/>
            <person name="Kim H."/>
            <person name="Joh K."/>
        </authorList>
    </citation>
    <scope>NUCLEOTIDE SEQUENCE [LARGE SCALE GENOMIC DNA]</scope>
    <source>
        <strain evidence="2 3">HME9302</strain>
    </source>
</reference>
<organism evidence="2 3">
    <name type="scientific">Alteripontixanthobacter maritimus</name>
    <dbReference type="NCBI Taxonomy" id="2161824"/>
    <lineage>
        <taxon>Bacteria</taxon>
        <taxon>Pseudomonadati</taxon>
        <taxon>Pseudomonadota</taxon>
        <taxon>Alphaproteobacteria</taxon>
        <taxon>Sphingomonadales</taxon>
        <taxon>Erythrobacteraceae</taxon>
        <taxon>Alteripontixanthobacter</taxon>
    </lineage>
</organism>
<dbReference type="InterPro" id="IPR050491">
    <property type="entry name" value="AmpC-like"/>
</dbReference>
<dbReference type="InterPro" id="IPR001466">
    <property type="entry name" value="Beta-lactam-related"/>
</dbReference>
<gene>
    <name evidence="2" type="ORF">HME9302_02083</name>
</gene>
<sequence length="499" mass="53321">MDKDLVRSAVDSFVGSLNLAGKPGVSMALAQGGKVITKACGGMLHPEHGGAITDQTPFRIGSTSKQFTAAAALLLERDGLLDLDASIRDQIPELPKLLSKVRLRHMLSCTSGMHDELDMWLFANGLSFMPQREGFAQAFARDTFNFPAGSHFCYNNTGFALASLAMERATGLGFDDILREYLFGPAGLRATSLVARDDDLPAHCARTALPSPTGFTLARFPAEITGEGGLISTPSDLLRWNRWLQNIDQRQIYARMSSATPLKGGGSSAYGLGLIKASFRGVTRVHHPGGVIGGSAQLVSYPDADCTIAVASNNGAIAAPDLADRLAEQLGILPPAPLPAESGPTGQFYDDAMGRGFSLNPGELDLHVQRLPLYKQGDATVAADSAGMGRLAFECDGQEVWLHEHGQTRRLDPIAGDAAMELPASPFCYRNTRLSFEGRQLLVEGGSGSVRYDLRPMGQDTYAAVPTLPVPLLATVKAESEGLRVSTLRNWNMRCDGAC</sequence>
<comment type="caution">
    <text evidence="2">The sequence shown here is derived from an EMBL/GenBank/DDBJ whole genome shotgun (WGS) entry which is preliminary data.</text>
</comment>
<dbReference type="PANTHER" id="PTHR46825">
    <property type="entry name" value="D-ALANYL-D-ALANINE-CARBOXYPEPTIDASE/ENDOPEPTIDASE AMPH"/>
    <property type="match status" value="1"/>
</dbReference>
<keyword evidence="3" id="KW-1185">Reference proteome</keyword>